<dbReference type="GO" id="GO:0005912">
    <property type="term" value="C:adherens junction"/>
    <property type="evidence" value="ECO:0007669"/>
    <property type="project" value="TreeGrafter"/>
</dbReference>
<feature type="region of interest" description="Disordered" evidence="4">
    <location>
        <begin position="493"/>
        <end position="516"/>
    </location>
</feature>
<comment type="caution">
    <text evidence="6">The sequence shown here is derived from an EMBL/GenBank/DDBJ whole genome shotgun (WGS) entry which is preliminary data.</text>
</comment>
<keyword evidence="3" id="KW-0440">LIM domain</keyword>
<dbReference type="Gene3D" id="2.30.42.10">
    <property type="match status" value="1"/>
</dbReference>
<dbReference type="Pfam" id="PF00595">
    <property type="entry name" value="PDZ"/>
    <property type="match status" value="1"/>
</dbReference>
<dbReference type="GO" id="GO:0051371">
    <property type="term" value="F:muscle alpha-actinin binding"/>
    <property type="evidence" value="ECO:0007669"/>
    <property type="project" value="TreeGrafter"/>
</dbReference>
<reference evidence="6" key="2">
    <citation type="journal article" date="2022" name="Res Sq">
        <title>Comparative Genomics Reveals Insights into the Divergent Evolution of Astigmatic Mites and Household Pest Adaptations.</title>
        <authorList>
            <person name="Xiong Q."/>
            <person name="Wan A.T.-Y."/>
            <person name="Liu X.-Y."/>
            <person name="Fung C.S.-H."/>
            <person name="Xiao X."/>
            <person name="Malainual N."/>
            <person name="Hou J."/>
            <person name="Wang L."/>
            <person name="Wang M."/>
            <person name="Yang K."/>
            <person name="Cui Y."/>
            <person name="Leung E."/>
            <person name="Nong W."/>
            <person name="Shin S.-K."/>
            <person name="Au S."/>
            <person name="Jeong K.Y."/>
            <person name="Chew F.T."/>
            <person name="Hui J."/>
            <person name="Leung T.F."/>
            <person name="Tungtrongchitr A."/>
            <person name="Zhong N."/>
            <person name="Liu Z."/>
            <person name="Tsui S."/>
        </authorList>
    </citation>
    <scope>NUCLEOTIDE SEQUENCE</scope>
    <source>
        <strain evidence="6">Derf</strain>
        <tissue evidence="6">Whole organism</tissue>
    </source>
</reference>
<keyword evidence="3" id="KW-0862">Zinc</keyword>
<protein>
    <recommendedName>
        <fullName evidence="5">PDZ domain-containing protein</fullName>
    </recommendedName>
</protein>
<organism evidence="6 7">
    <name type="scientific">Dermatophagoides farinae</name>
    <name type="common">American house dust mite</name>
    <dbReference type="NCBI Taxonomy" id="6954"/>
    <lineage>
        <taxon>Eukaryota</taxon>
        <taxon>Metazoa</taxon>
        <taxon>Ecdysozoa</taxon>
        <taxon>Arthropoda</taxon>
        <taxon>Chelicerata</taxon>
        <taxon>Arachnida</taxon>
        <taxon>Acari</taxon>
        <taxon>Acariformes</taxon>
        <taxon>Sarcoptiformes</taxon>
        <taxon>Astigmata</taxon>
        <taxon>Psoroptidia</taxon>
        <taxon>Analgoidea</taxon>
        <taxon>Pyroglyphidae</taxon>
        <taxon>Dermatophagoidinae</taxon>
        <taxon>Dermatophagoides</taxon>
    </lineage>
</organism>
<feature type="compositionally biased region" description="Low complexity" evidence="4">
    <location>
        <begin position="134"/>
        <end position="154"/>
    </location>
</feature>
<accession>A0A922HRC7</accession>
<dbReference type="GO" id="GO:0031941">
    <property type="term" value="C:filamentous actin"/>
    <property type="evidence" value="ECO:0007669"/>
    <property type="project" value="TreeGrafter"/>
</dbReference>
<evidence type="ECO:0000256" key="3">
    <source>
        <dbReference type="ARBA" id="ARBA00023038"/>
    </source>
</evidence>
<evidence type="ECO:0000313" key="6">
    <source>
        <dbReference type="EMBL" id="KAH9501328.1"/>
    </source>
</evidence>
<dbReference type="SUPFAM" id="SSF50156">
    <property type="entry name" value="PDZ domain-like"/>
    <property type="match status" value="1"/>
</dbReference>
<feature type="region of interest" description="Disordered" evidence="4">
    <location>
        <begin position="115"/>
        <end position="158"/>
    </location>
</feature>
<dbReference type="GO" id="GO:0001725">
    <property type="term" value="C:stress fiber"/>
    <property type="evidence" value="ECO:0007669"/>
    <property type="project" value="TreeGrafter"/>
</dbReference>
<dbReference type="EMBL" id="ASGP02000006">
    <property type="protein sequence ID" value="KAH9501328.1"/>
    <property type="molecule type" value="Genomic_DNA"/>
</dbReference>
<dbReference type="PROSITE" id="PS50106">
    <property type="entry name" value="PDZ"/>
    <property type="match status" value="1"/>
</dbReference>
<dbReference type="InterPro" id="IPR050604">
    <property type="entry name" value="PDZ-LIM_domain"/>
</dbReference>
<keyword evidence="2" id="KW-0963">Cytoplasm</keyword>
<dbReference type="InterPro" id="IPR036034">
    <property type="entry name" value="PDZ_sf"/>
</dbReference>
<evidence type="ECO:0000256" key="4">
    <source>
        <dbReference type="SAM" id="MobiDB-lite"/>
    </source>
</evidence>
<evidence type="ECO:0000313" key="7">
    <source>
        <dbReference type="Proteomes" id="UP000790347"/>
    </source>
</evidence>
<dbReference type="Proteomes" id="UP000790347">
    <property type="component" value="Unassembled WGS sequence"/>
</dbReference>
<feature type="domain" description="PDZ" evidence="5">
    <location>
        <begin position="9"/>
        <end position="92"/>
    </location>
</feature>
<keyword evidence="3" id="KW-0479">Metal-binding</keyword>
<name>A0A922HRC7_DERFA</name>
<gene>
    <name evidence="6" type="ORF">DERF_012182</name>
</gene>
<proteinExistence type="predicted"/>
<feature type="compositionally biased region" description="Polar residues" evidence="4">
    <location>
        <begin position="256"/>
        <end position="273"/>
    </location>
</feature>
<dbReference type="PANTHER" id="PTHR24214">
    <property type="entry name" value="PDZ AND LIM DOMAIN PROTEIN ZASP"/>
    <property type="match status" value="1"/>
</dbReference>
<dbReference type="AlphaFoldDB" id="A0A922HRC7"/>
<dbReference type="GO" id="GO:0030036">
    <property type="term" value="P:actin cytoskeleton organization"/>
    <property type="evidence" value="ECO:0007669"/>
    <property type="project" value="TreeGrafter"/>
</dbReference>
<evidence type="ECO:0000256" key="2">
    <source>
        <dbReference type="ARBA" id="ARBA00022490"/>
    </source>
</evidence>
<feature type="compositionally biased region" description="Polar residues" evidence="4">
    <location>
        <begin position="184"/>
        <end position="205"/>
    </location>
</feature>
<dbReference type="GO" id="GO:0061061">
    <property type="term" value="P:muscle structure development"/>
    <property type="evidence" value="ECO:0007669"/>
    <property type="project" value="TreeGrafter"/>
</dbReference>
<dbReference type="GO" id="GO:0005737">
    <property type="term" value="C:cytoplasm"/>
    <property type="evidence" value="ECO:0007669"/>
    <property type="project" value="UniProtKB-SubCell"/>
</dbReference>
<feature type="region of interest" description="Disordered" evidence="4">
    <location>
        <begin position="182"/>
        <end position="323"/>
    </location>
</feature>
<evidence type="ECO:0000259" key="5">
    <source>
        <dbReference type="PROSITE" id="PS50106"/>
    </source>
</evidence>
<reference evidence="6" key="1">
    <citation type="submission" date="2013-05" db="EMBL/GenBank/DDBJ databases">
        <authorList>
            <person name="Yim A.K.Y."/>
            <person name="Chan T.F."/>
            <person name="Ji K.M."/>
            <person name="Liu X.Y."/>
            <person name="Zhou J.W."/>
            <person name="Li R.Q."/>
            <person name="Yang K.Y."/>
            <person name="Li J."/>
            <person name="Li M."/>
            <person name="Law P.T.W."/>
            <person name="Wu Y.L."/>
            <person name="Cai Z.L."/>
            <person name="Qin H."/>
            <person name="Bao Y."/>
            <person name="Leung R.K.K."/>
            <person name="Ng P.K.S."/>
            <person name="Zou J."/>
            <person name="Zhong X.J."/>
            <person name="Ran P.X."/>
            <person name="Zhong N.S."/>
            <person name="Liu Z.G."/>
            <person name="Tsui S.K.W."/>
        </authorList>
    </citation>
    <scope>NUCLEOTIDE SEQUENCE</scope>
    <source>
        <strain evidence="6">Derf</strain>
        <tissue evidence="6">Whole organism</tissue>
    </source>
</reference>
<feature type="compositionally biased region" description="Polar residues" evidence="4">
    <location>
        <begin position="213"/>
        <end position="222"/>
    </location>
</feature>
<feature type="compositionally biased region" description="Low complexity" evidence="4">
    <location>
        <begin position="274"/>
        <end position="322"/>
    </location>
</feature>
<dbReference type="InterPro" id="IPR001478">
    <property type="entry name" value="PDZ"/>
</dbReference>
<evidence type="ECO:0000256" key="1">
    <source>
        <dbReference type="ARBA" id="ARBA00004496"/>
    </source>
</evidence>
<dbReference type="PANTHER" id="PTHR24214:SF38">
    <property type="entry name" value="PDZ AND LIM DOMAIN PROTEIN ZASP-RELATED"/>
    <property type="match status" value="1"/>
</dbReference>
<comment type="subcellular location">
    <subcellularLocation>
        <location evidence="1">Cytoplasm</location>
    </subcellularLocation>
</comment>
<keyword evidence="7" id="KW-1185">Reference proteome</keyword>
<dbReference type="GO" id="GO:0003779">
    <property type="term" value="F:actin binding"/>
    <property type="evidence" value="ECO:0007669"/>
    <property type="project" value="TreeGrafter"/>
</dbReference>
<dbReference type="SMART" id="SM00228">
    <property type="entry name" value="PDZ"/>
    <property type="match status" value="1"/>
</dbReference>
<sequence>MPPFKKPTLVTLRRQNPSQAWGFRLGGGAEIGQPFQIQKVTPDSLAYLGGLSEGDELVRIGNISLRGLTHDEVQQIILRCTHCIDLFILRDDGRDVEPRIERNTEIISERSDVPYMERPAHFPPVPFKPPIYSHQHQQQQHQQQQQQQLQQQQQPNQIMSRDNQNVIRSTQVQMQMMVPPTMQNGNQAIHSPQSFNSRSPDSSIGQFKPIQSPEPNNNNTIFRSDEQQQQQQLLRPEATQPGQPRKDVRVFGLNPRSPSKSPNRLQLNHSISLTTPSSPAFPQQTQQQQQQPMQQQSRQVTQSTPSTPTIGSNFDFNDSNNNPIRVDPNKKIFGLPNTNRIMVKSIVPIGNHGIQPVNNEKKYFGVNHRQRFNSISSDRDWKDPLPIVNIPNVDQLLPSQTRQMQTYINQTPPTIKNLRPSLSGIERRKIRPVWPPPVPNVHKGAYVEGRDSPHNQEYAWPPSRAQSVDRDFGYGDRPNSPFVNYGRVRSSTRIWPPPSNSTPAGRSGFIPDENDDINYAYNPSRESSPAPGWISSHVPITYRTPPGTQYIAQTELIKDF</sequence>